<comment type="caution">
    <text evidence="2">The sequence shown here is derived from an EMBL/GenBank/DDBJ whole genome shotgun (WGS) entry which is preliminary data.</text>
</comment>
<gene>
    <name evidence="2" type="ORF">SAMN04487783_2051</name>
</gene>
<feature type="region of interest" description="Disordered" evidence="1">
    <location>
        <begin position="213"/>
        <end position="249"/>
    </location>
</feature>
<evidence type="ECO:0008006" key="4">
    <source>
        <dbReference type="Google" id="ProtNLM"/>
    </source>
</evidence>
<accession>A0AA94HPH8</accession>
<organism evidence="2 3">
    <name type="scientific">Agrococcus baldri</name>
    <dbReference type="NCBI Taxonomy" id="153730"/>
    <lineage>
        <taxon>Bacteria</taxon>
        <taxon>Bacillati</taxon>
        <taxon>Actinomycetota</taxon>
        <taxon>Actinomycetes</taxon>
        <taxon>Micrococcales</taxon>
        <taxon>Microbacteriaceae</taxon>
        <taxon>Agrococcus</taxon>
    </lineage>
</organism>
<dbReference type="RefSeq" id="WP_143103082.1">
    <property type="nucleotide sequence ID" value="NZ_FOZN01000003.1"/>
</dbReference>
<feature type="compositionally biased region" description="Basic and acidic residues" evidence="1">
    <location>
        <begin position="223"/>
        <end position="242"/>
    </location>
</feature>
<dbReference type="Proteomes" id="UP000198506">
    <property type="component" value="Unassembled WGS sequence"/>
</dbReference>
<keyword evidence="3" id="KW-1185">Reference proteome</keyword>
<dbReference type="AlphaFoldDB" id="A0AA94HPH8"/>
<name>A0AA94HPH8_9MICO</name>
<sequence length="249" mass="26195">MLRLDPHLAVFRSAPDRIVIGAQQPVAVLDADPPTLRAIAAMTRGVLPQELEQLVGGVHAQSLLTLLAPALVDAAPAVPVLVRGRIRLSEQLHRAVRDSGHPAGSDGIVVPVAPWRMPAAETERLLSSGAAHLPIVLGDAWVQVGPYVSAGGGCVRCTPRDGTLLPAHLVPEAGAIAAAQTVVTVLDALRRAAAGALPEGWAVQIRQRDGAVSALRRRRPCQHQRDRRPTGRPERPAAEPARRGSAMAA</sequence>
<evidence type="ECO:0000313" key="2">
    <source>
        <dbReference type="EMBL" id="SFS15495.1"/>
    </source>
</evidence>
<protein>
    <recommendedName>
        <fullName evidence="4">Bacteriocin biosynthesis cyclodehydratase domain-containing protein</fullName>
    </recommendedName>
</protein>
<proteinExistence type="predicted"/>
<evidence type="ECO:0000313" key="3">
    <source>
        <dbReference type="Proteomes" id="UP000198506"/>
    </source>
</evidence>
<reference evidence="2 3" key="1">
    <citation type="submission" date="2016-10" db="EMBL/GenBank/DDBJ databases">
        <authorList>
            <person name="Varghese N."/>
            <person name="Submissions S."/>
        </authorList>
    </citation>
    <scope>NUCLEOTIDE SEQUENCE [LARGE SCALE GENOMIC DNA]</scope>
    <source>
        <strain evidence="2 3">IAM 15147</strain>
    </source>
</reference>
<dbReference type="EMBL" id="FOZN01000003">
    <property type="protein sequence ID" value="SFS15495.1"/>
    <property type="molecule type" value="Genomic_DNA"/>
</dbReference>
<evidence type="ECO:0000256" key="1">
    <source>
        <dbReference type="SAM" id="MobiDB-lite"/>
    </source>
</evidence>